<reference evidence="2 3" key="1">
    <citation type="submission" date="2024-09" db="EMBL/GenBank/DDBJ databases">
        <title>Chromosome-scale assembly of Riccia sorocarpa.</title>
        <authorList>
            <person name="Paukszto L."/>
        </authorList>
    </citation>
    <scope>NUCLEOTIDE SEQUENCE [LARGE SCALE GENOMIC DNA]</scope>
    <source>
        <strain evidence="2">LP-2024</strain>
        <tissue evidence="2">Aerial parts of the thallus</tissue>
    </source>
</reference>
<feature type="compositionally biased region" description="Basic and acidic residues" evidence="1">
    <location>
        <begin position="27"/>
        <end position="37"/>
    </location>
</feature>
<dbReference type="Proteomes" id="UP001633002">
    <property type="component" value="Unassembled WGS sequence"/>
</dbReference>
<evidence type="ECO:0000313" key="3">
    <source>
        <dbReference type="Proteomes" id="UP001633002"/>
    </source>
</evidence>
<proteinExistence type="predicted"/>
<feature type="compositionally biased region" description="Polar residues" evidence="1">
    <location>
        <begin position="98"/>
        <end position="108"/>
    </location>
</feature>
<dbReference type="EMBL" id="JBJQOH010000003">
    <property type="protein sequence ID" value="KAL3693148.1"/>
    <property type="molecule type" value="Genomic_DNA"/>
</dbReference>
<keyword evidence="3" id="KW-1185">Reference proteome</keyword>
<gene>
    <name evidence="2" type="ORF">R1sor_006799</name>
</gene>
<protein>
    <submittedName>
        <fullName evidence="2">Uncharacterized protein</fullName>
    </submittedName>
</protein>
<feature type="compositionally biased region" description="Basic and acidic residues" evidence="1">
    <location>
        <begin position="1"/>
        <end position="15"/>
    </location>
</feature>
<feature type="region of interest" description="Disordered" evidence="1">
    <location>
        <begin position="1"/>
        <end position="137"/>
    </location>
</feature>
<name>A0ABD3HP24_9MARC</name>
<accession>A0ABD3HP24</accession>
<dbReference type="AlphaFoldDB" id="A0ABD3HP24"/>
<sequence>MGKINERDSPPDRTKSPTRTSSSALLDEEKSEAKEEVAEVPIPWRTSRRLQEATLKSLQERDSSRVRASGTLVVKKEKEISSSTSSDSSRPVKRQHHSPSTEANTGVNESEKEICENKSNSVLPLPPSCINSGRKRRRKVHFANPLSVNIEDEKQINPAVPDFRTTGTSASTSDVILGSVKKSSPRSSSLSGNIDGMQLQPQPQARPQKLPLSCFDLLCNHLGPKGWRCYRVRLIGESYCSYHKSPATSTHTYLSVLDFY</sequence>
<evidence type="ECO:0000313" key="2">
    <source>
        <dbReference type="EMBL" id="KAL3693148.1"/>
    </source>
</evidence>
<evidence type="ECO:0000256" key="1">
    <source>
        <dbReference type="SAM" id="MobiDB-lite"/>
    </source>
</evidence>
<organism evidence="2 3">
    <name type="scientific">Riccia sorocarpa</name>
    <dbReference type="NCBI Taxonomy" id="122646"/>
    <lineage>
        <taxon>Eukaryota</taxon>
        <taxon>Viridiplantae</taxon>
        <taxon>Streptophyta</taxon>
        <taxon>Embryophyta</taxon>
        <taxon>Marchantiophyta</taxon>
        <taxon>Marchantiopsida</taxon>
        <taxon>Marchantiidae</taxon>
        <taxon>Marchantiales</taxon>
        <taxon>Ricciaceae</taxon>
        <taxon>Riccia</taxon>
    </lineage>
</organism>
<comment type="caution">
    <text evidence="2">The sequence shown here is derived from an EMBL/GenBank/DDBJ whole genome shotgun (WGS) entry which is preliminary data.</text>
</comment>